<proteinExistence type="predicted"/>
<accession>A0A7I4YNR5</accession>
<organism evidence="1 2">
    <name type="scientific">Haemonchus contortus</name>
    <name type="common">Barber pole worm</name>
    <dbReference type="NCBI Taxonomy" id="6289"/>
    <lineage>
        <taxon>Eukaryota</taxon>
        <taxon>Metazoa</taxon>
        <taxon>Ecdysozoa</taxon>
        <taxon>Nematoda</taxon>
        <taxon>Chromadorea</taxon>
        <taxon>Rhabditida</taxon>
        <taxon>Rhabditina</taxon>
        <taxon>Rhabditomorpha</taxon>
        <taxon>Strongyloidea</taxon>
        <taxon>Trichostrongylidae</taxon>
        <taxon>Haemonchus</taxon>
    </lineage>
</organism>
<dbReference type="Proteomes" id="UP000025227">
    <property type="component" value="Unplaced"/>
</dbReference>
<dbReference type="AlphaFoldDB" id="A0A7I4YNR5"/>
<name>A0A7I4YNR5_HAECO</name>
<sequence>MNLFSIFLPLVTPIVSVENVKFRVLIYRDTEKCAAAASAKMATLQIRRMVIAYFNKKTRQVLEVSKYHKNSKYYYDAIDTSSNEEWKGDMTNISIGIYLDFVRTKNLRRNENPVVNPRVAYDFLHDENELIIILFYFIYLLFYFGPKKVDSFAGCTFPTTVLTVESGLQTKGITGLTSTLETTFLFIMFLLNRTFTTE</sequence>
<protein>
    <submittedName>
        <fullName evidence="2">Uncharacterized protein</fullName>
    </submittedName>
</protein>
<reference evidence="2" key="1">
    <citation type="submission" date="2020-12" db="UniProtKB">
        <authorList>
            <consortium name="WormBaseParasite"/>
        </authorList>
    </citation>
    <scope>IDENTIFICATION</scope>
    <source>
        <strain evidence="2">MHco3</strain>
    </source>
</reference>
<keyword evidence="1" id="KW-1185">Reference proteome</keyword>
<evidence type="ECO:0000313" key="2">
    <source>
        <dbReference type="WBParaSite" id="HCON_00123335-00001"/>
    </source>
</evidence>
<evidence type="ECO:0000313" key="1">
    <source>
        <dbReference type="Proteomes" id="UP000025227"/>
    </source>
</evidence>
<dbReference type="WBParaSite" id="HCON_00123335-00001">
    <property type="protein sequence ID" value="HCON_00123335-00001"/>
    <property type="gene ID" value="HCON_00123335"/>
</dbReference>